<evidence type="ECO:0000256" key="2">
    <source>
        <dbReference type="ARBA" id="ARBA00012438"/>
    </source>
</evidence>
<dbReference type="Gene3D" id="3.30.565.10">
    <property type="entry name" value="Histidine kinase-like ATPase, C-terminal domain"/>
    <property type="match status" value="1"/>
</dbReference>
<dbReference type="PANTHER" id="PTHR43304:SF1">
    <property type="entry name" value="PAC DOMAIN-CONTAINING PROTEIN"/>
    <property type="match status" value="1"/>
</dbReference>
<keyword evidence="5 8" id="KW-0418">Kinase</keyword>
<keyword evidence="9" id="KW-1185">Reference proteome</keyword>
<name>A0ABR7WXB3_9SPHI</name>
<dbReference type="InterPro" id="IPR005467">
    <property type="entry name" value="His_kinase_dom"/>
</dbReference>
<keyword evidence="4" id="KW-0808">Transferase</keyword>
<dbReference type="InterPro" id="IPR004358">
    <property type="entry name" value="Sig_transdc_His_kin-like_C"/>
</dbReference>
<reference evidence="8 9" key="1">
    <citation type="submission" date="2020-09" db="EMBL/GenBank/DDBJ databases">
        <title>Novel species of Mucilaginibacter isolated from a glacier on the Tibetan Plateau.</title>
        <authorList>
            <person name="Liu Q."/>
            <person name="Xin Y.-H."/>
        </authorList>
    </citation>
    <scope>NUCLEOTIDE SEQUENCE [LARGE SCALE GENOMIC DNA]</scope>
    <source>
        <strain evidence="8 9">ZT4R22</strain>
    </source>
</reference>
<evidence type="ECO:0000313" key="9">
    <source>
        <dbReference type="Proteomes" id="UP000606600"/>
    </source>
</evidence>
<evidence type="ECO:0000256" key="6">
    <source>
        <dbReference type="SAM" id="Phobius"/>
    </source>
</evidence>
<dbReference type="GO" id="GO:0016301">
    <property type="term" value="F:kinase activity"/>
    <property type="evidence" value="ECO:0007669"/>
    <property type="project" value="UniProtKB-KW"/>
</dbReference>
<dbReference type="SMART" id="SM00387">
    <property type="entry name" value="HATPase_c"/>
    <property type="match status" value="1"/>
</dbReference>
<dbReference type="PANTHER" id="PTHR43304">
    <property type="entry name" value="PHYTOCHROME-LIKE PROTEIN CPH1"/>
    <property type="match status" value="1"/>
</dbReference>
<comment type="catalytic activity">
    <reaction evidence="1">
        <text>ATP + protein L-histidine = ADP + protein N-phospho-L-histidine.</text>
        <dbReference type="EC" id="2.7.13.3"/>
    </reaction>
</comment>
<evidence type="ECO:0000256" key="1">
    <source>
        <dbReference type="ARBA" id="ARBA00000085"/>
    </source>
</evidence>
<feature type="transmembrane region" description="Helical" evidence="6">
    <location>
        <begin position="127"/>
        <end position="145"/>
    </location>
</feature>
<organism evidence="8 9">
    <name type="scientific">Mucilaginibacter pankratovii</name>
    <dbReference type="NCBI Taxonomy" id="2772110"/>
    <lineage>
        <taxon>Bacteria</taxon>
        <taxon>Pseudomonadati</taxon>
        <taxon>Bacteroidota</taxon>
        <taxon>Sphingobacteriia</taxon>
        <taxon>Sphingobacteriales</taxon>
        <taxon>Sphingobacteriaceae</taxon>
        <taxon>Mucilaginibacter</taxon>
    </lineage>
</organism>
<dbReference type="EC" id="2.7.13.3" evidence="2"/>
<dbReference type="InterPro" id="IPR052162">
    <property type="entry name" value="Sensor_kinase/Photoreceptor"/>
</dbReference>
<proteinExistence type="predicted"/>
<evidence type="ECO:0000256" key="3">
    <source>
        <dbReference type="ARBA" id="ARBA00022553"/>
    </source>
</evidence>
<feature type="transmembrane region" description="Helical" evidence="6">
    <location>
        <begin position="60"/>
        <end position="85"/>
    </location>
</feature>
<accession>A0ABR7WXB3</accession>
<feature type="domain" description="Histidine kinase" evidence="7">
    <location>
        <begin position="201"/>
        <end position="409"/>
    </location>
</feature>
<dbReference type="EMBL" id="JACWMY010000015">
    <property type="protein sequence ID" value="MBD1366938.1"/>
    <property type="molecule type" value="Genomic_DNA"/>
</dbReference>
<keyword evidence="6" id="KW-0472">Membrane</keyword>
<dbReference type="Pfam" id="PF25487">
    <property type="entry name" value="ETR1_N"/>
    <property type="match status" value="1"/>
</dbReference>
<dbReference type="InterPro" id="IPR036890">
    <property type="entry name" value="HATPase_C_sf"/>
</dbReference>
<evidence type="ECO:0000259" key="7">
    <source>
        <dbReference type="PROSITE" id="PS50109"/>
    </source>
</evidence>
<dbReference type="InterPro" id="IPR058544">
    <property type="entry name" value="ETR1_N"/>
</dbReference>
<evidence type="ECO:0000256" key="5">
    <source>
        <dbReference type="ARBA" id="ARBA00022777"/>
    </source>
</evidence>
<keyword evidence="6" id="KW-1133">Transmembrane helix</keyword>
<feature type="transmembrane region" description="Helical" evidence="6">
    <location>
        <begin position="97"/>
        <end position="121"/>
    </location>
</feature>
<comment type="caution">
    <text evidence="8">The sequence shown here is derived from an EMBL/GenBank/DDBJ whole genome shotgun (WGS) entry which is preliminary data.</text>
</comment>
<evidence type="ECO:0000256" key="4">
    <source>
        <dbReference type="ARBA" id="ARBA00022679"/>
    </source>
</evidence>
<dbReference type="PRINTS" id="PR00344">
    <property type="entry name" value="BCTRLSENSOR"/>
</dbReference>
<dbReference type="SUPFAM" id="SSF55874">
    <property type="entry name" value="ATPase domain of HSP90 chaperone/DNA topoisomerase II/histidine kinase"/>
    <property type="match status" value="1"/>
</dbReference>
<dbReference type="InterPro" id="IPR003594">
    <property type="entry name" value="HATPase_dom"/>
</dbReference>
<dbReference type="PROSITE" id="PS50109">
    <property type="entry name" value="HIS_KIN"/>
    <property type="match status" value="1"/>
</dbReference>
<gene>
    <name evidence="8" type="ORF">IDJ77_24215</name>
</gene>
<dbReference type="RefSeq" id="WP_191191570.1">
    <property type="nucleotide sequence ID" value="NZ_JACWMY010000015.1"/>
</dbReference>
<evidence type="ECO:0000313" key="8">
    <source>
        <dbReference type="EMBL" id="MBD1366938.1"/>
    </source>
</evidence>
<dbReference type="Pfam" id="PF02518">
    <property type="entry name" value="HATPase_c"/>
    <property type="match status" value="1"/>
</dbReference>
<keyword evidence="3" id="KW-0597">Phosphoprotein</keyword>
<keyword evidence="6" id="KW-0812">Transmembrane</keyword>
<dbReference type="Proteomes" id="UP000606600">
    <property type="component" value="Unassembled WGS sequence"/>
</dbReference>
<sequence>MKLIDSLTQTAKLCGPVCAPVKPIVKASPGKQLADFFGNIFSTADWPARWHCGSWSDFHGWLYIISDIGIWASYFAIPLLLIIMLRKKQDIPFHKIIFLFVAFILLCGLTHLIDAAIFWWPAYRLSALLRFITAVVSIFTVYALYKILPTVFNLRTVADLEAEIEKRRMVEEKLTLNEIALNKSLELTTQNNKQLKSFTHILSHNIRNHASNMALVSSLVDTEKLDPGTAVLFEKLNNVSRALNNTLEDLSQAIKIKESVMKSTVLYFKTVTDEVLQIFESDLKVNNATLEANFKAEQVVFPHIYLESILINLISNAIKYRSAEHHLKIKLKTYINNELRTVLECSDNGLGIDLNLHGHKLFGLYKTFHDRKDAHGVGLFLVKTQVESQGGRIEVESTPGNGATFKIIF</sequence>
<protein>
    <recommendedName>
        <fullName evidence="2">histidine kinase</fullName>
        <ecNumber evidence="2">2.7.13.3</ecNumber>
    </recommendedName>
</protein>